<feature type="compositionally biased region" description="Polar residues" evidence="1">
    <location>
        <begin position="39"/>
        <end position="50"/>
    </location>
</feature>
<dbReference type="Proteomes" id="UP000515135">
    <property type="component" value="Unplaced"/>
</dbReference>
<dbReference type="GeneID" id="109481260"/>
<feature type="compositionally biased region" description="Acidic residues" evidence="1">
    <location>
        <begin position="90"/>
        <end position="101"/>
    </location>
</feature>
<feature type="region of interest" description="Disordered" evidence="1">
    <location>
        <begin position="1"/>
        <end position="137"/>
    </location>
</feature>
<keyword evidence="2" id="KW-1185">Reference proteome</keyword>
<feature type="compositionally biased region" description="Basic and acidic residues" evidence="1">
    <location>
        <begin position="128"/>
        <end position="137"/>
    </location>
</feature>
<accession>A0A6P5A7P9</accession>
<evidence type="ECO:0000313" key="3">
    <source>
        <dbReference type="RefSeq" id="XP_019639357.1"/>
    </source>
</evidence>
<evidence type="ECO:0000313" key="2">
    <source>
        <dbReference type="Proteomes" id="UP000515135"/>
    </source>
</evidence>
<feature type="compositionally biased region" description="Basic and acidic residues" evidence="1">
    <location>
        <begin position="66"/>
        <end position="83"/>
    </location>
</feature>
<organism evidence="2 3">
    <name type="scientific">Branchiostoma belcheri</name>
    <name type="common">Amphioxus</name>
    <dbReference type="NCBI Taxonomy" id="7741"/>
    <lineage>
        <taxon>Eukaryota</taxon>
        <taxon>Metazoa</taxon>
        <taxon>Chordata</taxon>
        <taxon>Cephalochordata</taxon>
        <taxon>Leptocardii</taxon>
        <taxon>Amphioxiformes</taxon>
        <taxon>Branchiostomatidae</taxon>
        <taxon>Branchiostoma</taxon>
    </lineage>
</organism>
<dbReference type="KEGG" id="bbel:109481260"/>
<dbReference type="RefSeq" id="XP_019639357.1">
    <property type="nucleotide sequence ID" value="XM_019783798.1"/>
</dbReference>
<feature type="compositionally biased region" description="Basic residues" evidence="1">
    <location>
        <begin position="1"/>
        <end position="12"/>
    </location>
</feature>
<sequence length="234" mass="26375">MKKTRADRKKKCPGCGQPTALHEKGKANKNCPGLDIDPSSDSEAGSETTPGSPPPALPATLQDTMDSLKKKKEELQNIPHHTEMLQQIYDNEEALDYDEDGALDKKQTSIKRKSQEHPPGPTRKSKRKDQTDLPESEYKVGHFVVVSEVVNDGEDTEPWFGKVVAVNPARQTLRLVWYERDAETEIYKRETDKKTRKLLAEQSRPFKDIVTTVTFADDMTLPPGEWVKAKKACE</sequence>
<gene>
    <name evidence="3" type="primary">LOC109481260</name>
</gene>
<evidence type="ECO:0000256" key="1">
    <source>
        <dbReference type="SAM" id="MobiDB-lite"/>
    </source>
</evidence>
<reference evidence="3" key="1">
    <citation type="submission" date="2025-08" db="UniProtKB">
        <authorList>
            <consortium name="RefSeq"/>
        </authorList>
    </citation>
    <scope>IDENTIFICATION</scope>
    <source>
        <tissue evidence="3">Gonad</tissue>
    </source>
</reference>
<name>A0A6P5A7P9_BRABE</name>
<dbReference type="AlphaFoldDB" id="A0A6P5A7P9"/>
<proteinExistence type="predicted"/>
<protein>
    <submittedName>
        <fullName evidence="3">Uncharacterized protein LOC109481260</fullName>
    </submittedName>
</protein>